<dbReference type="PROSITE" id="PS00435">
    <property type="entry name" value="PEROXIDASE_1"/>
    <property type="match status" value="3"/>
</dbReference>
<name>A0ABP0UT39_9BRYO</name>
<organism evidence="13 14">
    <name type="scientific">Sphagnum troendelagicum</name>
    <dbReference type="NCBI Taxonomy" id="128251"/>
    <lineage>
        <taxon>Eukaryota</taxon>
        <taxon>Viridiplantae</taxon>
        <taxon>Streptophyta</taxon>
        <taxon>Embryophyta</taxon>
        <taxon>Bryophyta</taxon>
        <taxon>Sphagnophytina</taxon>
        <taxon>Sphagnopsida</taxon>
        <taxon>Sphagnales</taxon>
        <taxon>Sphagnaceae</taxon>
        <taxon>Sphagnum</taxon>
    </lineage>
</organism>
<keyword evidence="9" id="KW-0408">Iron</keyword>
<dbReference type="InterPro" id="IPR033905">
    <property type="entry name" value="Secretory_peroxidase"/>
</dbReference>
<evidence type="ECO:0000256" key="1">
    <source>
        <dbReference type="ARBA" id="ARBA00000189"/>
    </source>
</evidence>
<dbReference type="PANTHER" id="PTHR31388:SF5">
    <property type="entry name" value="PEROXIDASE"/>
    <property type="match status" value="1"/>
</dbReference>
<gene>
    <name evidence="13" type="ORF">CSSPTR1EN2_LOCUS19651</name>
</gene>
<evidence type="ECO:0000256" key="5">
    <source>
        <dbReference type="ARBA" id="ARBA00022559"/>
    </source>
</evidence>
<comment type="cofactor">
    <cofactor evidence="3">
        <name>heme b</name>
        <dbReference type="ChEBI" id="CHEBI:60344"/>
    </cofactor>
</comment>
<keyword evidence="6" id="KW-0349">Heme</keyword>
<keyword evidence="14" id="KW-1185">Reference proteome</keyword>
<dbReference type="InterPro" id="IPR019793">
    <property type="entry name" value="Peroxidases_heam-ligand_BS"/>
</dbReference>
<dbReference type="PANTHER" id="PTHR31388">
    <property type="entry name" value="PEROXIDASE 72-RELATED"/>
    <property type="match status" value="1"/>
</dbReference>
<dbReference type="CDD" id="cd00693">
    <property type="entry name" value="secretory_peroxidase"/>
    <property type="match status" value="3"/>
</dbReference>
<dbReference type="SUPFAM" id="SSF48113">
    <property type="entry name" value="Heme-dependent peroxidases"/>
    <property type="match status" value="3"/>
</dbReference>
<keyword evidence="11" id="KW-0732">Signal</keyword>
<accession>A0ABP0UT39</accession>
<reference evidence="13" key="1">
    <citation type="submission" date="2024-02" db="EMBL/GenBank/DDBJ databases">
        <authorList>
            <consortium name="ELIXIR-Norway"/>
            <consortium name="Elixir Norway"/>
        </authorList>
    </citation>
    <scope>NUCLEOTIDE SEQUENCE</scope>
</reference>
<evidence type="ECO:0000313" key="14">
    <source>
        <dbReference type="Proteomes" id="UP001497512"/>
    </source>
</evidence>
<dbReference type="Gene3D" id="1.10.420.10">
    <property type="entry name" value="Peroxidase, domain 2"/>
    <property type="match status" value="3"/>
</dbReference>
<comment type="catalytic activity">
    <reaction evidence="1">
        <text>2 a phenolic donor + H2O2 = 2 a phenolic radical donor + 2 H2O</text>
        <dbReference type="Rhea" id="RHEA:56136"/>
        <dbReference type="ChEBI" id="CHEBI:15377"/>
        <dbReference type="ChEBI" id="CHEBI:16240"/>
        <dbReference type="ChEBI" id="CHEBI:139520"/>
        <dbReference type="ChEBI" id="CHEBI:139521"/>
        <dbReference type="EC" id="1.11.1.7"/>
    </reaction>
</comment>
<dbReference type="PRINTS" id="PR00458">
    <property type="entry name" value="PEROXIDASE"/>
</dbReference>
<evidence type="ECO:0000256" key="3">
    <source>
        <dbReference type="ARBA" id="ARBA00001970"/>
    </source>
</evidence>
<dbReference type="InterPro" id="IPR002016">
    <property type="entry name" value="Haem_peroxidase"/>
</dbReference>
<evidence type="ECO:0000256" key="2">
    <source>
        <dbReference type="ARBA" id="ARBA00001913"/>
    </source>
</evidence>
<dbReference type="Proteomes" id="UP001497512">
    <property type="component" value="Chromosome 6"/>
</dbReference>
<feature type="domain" description="Plant heme peroxidase family profile" evidence="12">
    <location>
        <begin position="359"/>
        <end position="655"/>
    </location>
</feature>
<dbReference type="PROSITE" id="PS00436">
    <property type="entry name" value="PEROXIDASE_2"/>
    <property type="match status" value="3"/>
</dbReference>
<sequence length="1016" mass="108520">MVVTYSRVRATCLAVLLLLSAAATVAECQIAPFPPPGLSETFYDTTCPNLFTIVSDLVTAAFNAEARMAASLLRLHFHDCFPNGCDASLLLDATPTFQSEKNVPQNNNSLRGFDVIDQIKAAVEKACPKTVSCADILTLASLEAVVAAGGEGWPVALGRRDSTTSAFAAAAASLPTPDMDLPALIQTFAKVGFSTQEMITLSGAHTIGRARCASIEARLYPKPEADINKSFLKTLEKNCPQNGNVSVLNNFDQATPDLFDNAYYRNLQQGKGLLHSDQALFSTKGSNVATVNLLASASGNFLGEFASAMIKLDDISPLTGKQGQIRLNCHTPTCLAVLLLLSAAATVAECQIAPFPPPGLSETFYDTTCPNLFTIVSDLVTAAFNAEARMAASLLRLHFHDCFPNGCDASLLLDATPTFQSEKNVPQNNNSLRGFDVIDQIKAAVEKACPKTVSCADILTLASLEAVVAAGGEGWPVALGRRDSTTSAFAAAAASLPTPDMDLPALIQTFAKVGFSTQEMITLSGAHTIGRARCASIEARLYPKPEADINKSFLKTLEKNCPQNGNVSVLNNFDQATPDLFDNAYYQNLQQGKGLLHSDQALFSTQGSNVATVNLLASASGNFLGDFASAMIKLDDISPLTGKQGQIRLKCHTVNSPAISEMDSTDIDTLIALEVQQACWVALLLLSAAATVAECQTFPPGLDVNFYNVTCPNLKATVKNLVIAAVQQEARMAASLLRLHFHDCWPNGCDASVLLDASSAFGTEKTVPQNINSLRGFEVIDQIKAQVEQECPNTVSCADILTLVAVSAVVEAKGPGWPVALGRRDSTTTAVKAASAFLPTPDLSFYELVQNFKRVNFTIDEMITLSGAHTIGRARCASITRRLYPVPDADISSTYLHTLEANCPLNGNASVLNDFDPVTPDLFDNQYYKNLQQRKGLLHSDQELLNGVGANPATVNLLANASATFFADFAAAMIKMDNLSPITGEYGEIRLNCHTVNSPAIREMDSTDIDPLIALQ</sequence>
<evidence type="ECO:0000256" key="9">
    <source>
        <dbReference type="ARBA" id="ARBA00023004"/>
    </source>
</evidence>
<comment type="cofactor">
    <cofactor evidence="2">
        <name>Ca(2+)</name>
        <dbReference type="ChEBI" id="CHEBI:29108"/>
    </cofactor>
</comment>
<keyword evidence="7" id="KW-0479">Metal-binding</keyword>
<evidence type="ECO:0000256" key="7">
    <source>
        <dbReference type="ARBA" id="ARBA00022723"/>
    </source>
</evidence>
<dbReference type="EMBL" id="OZ019898">
    <property type="protein sequence ID" value="CAK9229274.1"/>
    <property type="molecule type" value="Genomic_DNA"/>
</dbReference>
<evidence type="ECO:0000256" key="8">
    <source>
        <dbReference type="ARBA" id="ARBA00023002"/>
    </source>
</evidence>
<dbReference type="Pfam" id="PF00141">
    <property type="entry name" value="peroxidase"/>
    <property type="match status" value="3"/>
</dbReference>
<evidence type="ECO:0000256" key="10">
    <source>
        <dbReference type="ARBA" id="ARBA00023157"/>
    </source>
</evidence>
<keyword evidence="5" id="KW-0575">Peroxidase</keyword>
<feature type="signal peptide" evidence="11">
    <location>
        <begin position="1"/>
        <end position="28"/>
    </location>
</feature>
<proteinExistence type="inferred from homology"/>
<dbReference type="Gene3D" id="1.10.520.10">
    <property type="match status" value="3"/>
</dbReference>
<evidence type="ECO:0000259" key="12">
    <source>
        <dbReference type="PROSITE" id="PS50873"/>
    </source>
</evidence>
<comment type="similarity">
    <text evidence="4">Belongs to the peroxidase family. Ascorbate peroxidase subfamily.</text>
</comment>
<evidence type="ECO:0000256" key="4">
    <source>
        <dbReference type="ARBA" id="ARBA00006873"/>
    </source>
</evidence>
<evidence type="ECO:0000256" key="6">
    <source>
        <dbReference type="ARBA" id="ARBA00022617"/>
    </source>
</evidence>
<keyword evidence="8" id="KW-0560">Oxidoreductase</keyword>
<dbReference type="InterPro" id="IPR000823">
    <property type="entry name" value="Peroxidase_pln"/>
</dbReference>
<protein>
    <recommendedName>
        <fullName evidence="12">Plant heme peroxidase family profile domain-containing protein</fullName>
    </recommendedName>
</protein>
<evidence type="ECO:0000313" key="13">
    <source>
        <dbReference type="EMBL" id="CAK9229274.1"/>
    </source>
</evidence>
<keyword evidence="10" id="KW-1015">Disulfide bond</keyword>
<dbReference type="InterPro" id="IPR010255">
    <property type="entry name" value="Haem_peroxidase_sf"/>
</dbReference>
<feature type="chain" id="PRO_5045903620" description="Plant heme peroxidase family profile domain-containing protein" evidence="11">
    <location>
        <begin position="29"/>
        <end position="1016"/>
    </location>
</feature>
<dbReference type="PROSITE" id="PS50873">
    <property type="entry name" value="PEROXIDASE_4"/>
    <property type="match status" value="3"/>
</dbReference>
<dbReference type="InterPro" id="IPR019794">
    <property type="entry name" value="Peroxidases_AS"/>
</dbReference>
<evidence type="ECO:0000256" key="11">
    <source>
        <dbReference type="SAM" id="SignalP"/>
    </source>
</evidence>
<feature type="domain" description="Plant heme peroxidase family profile" evidence="12">
    <location>
        <begin position="37"/>
        <end position="333"/>
    </location>
</feature>
<feature type="domain" description="Plant heme peroxidase family profile" evidence="12">
    <location>
        <begin position="701"/>
        <end position="997"/>
    </location>
</feature>
<dbReference type="PRINTS" id="PR00461">
    <property type="entry name" value="PLPEROXIDASE"/>
</dbReference>